<gene>
    <name evidence="2" type="ORF">MSAN_00462600</name>
</gene>
<evidence type="ECO:0000313" key="2">
    <source>
        <dbReference type="EMBL" id="KAF7375731.1"/>
    </source>
</evidence>
<comment type="caution">
    <text evidence="2">The sequence shown here is derived from an EMBL/GenBank/DDBJ whole genome shotgun (WGS) entry which is preliminary data.</text>
</comment>
<dbReference type="EMBL" id="JACAZH010000002">
    <property type="protein sequence ID" value="KAF7375731.1"/>
    <property type="molecule type" value="Genomic_DNA"/>
</dbReference>
<organism evidence="2 3">
    <name type="scientific">Mycena sanguinolenta</name>
    <dbReference type="NCBI Taxonomy" id="230812"/>
    <lineage>
        <taxon>Eukaryota</taxon>
        <taxon>Fungi</taxon>
        <taxon>Dikarya</taxon>
        <taxon>Basidiomycota</taxon>
        <taxon>Agaricomycotina</taxon>
        <taxon>Agaricomycetes</taxon>
        <taxon>Agaricomycetidae</taxon>
        <taxon>Agaricales</taxon>
        <taxon>Marasmiineae</taxon>
        <taxon>Mycenaceae</taxon>
        <taxon>Mycena</taxon>
    </lineage>
</organism>
<evidence type="ECO:0000256" key="1">
    <source>
        <dbReference type="SAM" id="MobiDB-lite"/>
    </source>
</evidence>
<accession>A0A8H7DLL7</accession>
<name>A0A8H7DLL7_9AGAR</name>
<dbReference type="Proteomes" id="UP000623467">
    <property type="component" value="Unassembled WGS sequence"/>
</dbReference>
<keyword evidence="3" id="KW-1185">Reference proteome</keyword>
<feature type="region of interest" description="Disordered" evidence="1">
    <location>
        <begin position="1"/>
        <end position="33"/>
    </location>
</feature>
<dbReference type="PROSITE" id="PS51257">
    <property type="entry name" value="PROKAR_LIPOPROTEIN"/>
    <property type="match status" value="1"/>
</dbReference>
<protein>
    <submittedName>
        <fullName evidence="2">TEA domain-containing protein</fullName>
    </submittedName>
</protein>
<dbReference type="AlphaFoldDB" id="A0A8H7DLL7"/>
<feature type="compositionally biased region" description="Low complexity" evidence="1">
    <location>
        <begin position="9"/>
        <end position="33"/>
    </location>
</feature>
<dbReference type="OrthoDB" id="10006572at2759"/>
<evidence type="ECO:0000313" key="3">
    <source>
        <dbReference type="Proteomes" id="UP000623467"/>
    </source>
</evidence>
<reference evidence="2" key="1">
    <citation type="submission" date="2020-05" db="EMBL/GenBank/DDBJ databases">
        <title>Mycena genomes resolve the evolution of fungal bioluminescence.</title>
        <authorList>
            <person name="Tsai I.J."/>
        </authorList>
    </citation>
    <scope>NUCLEOTIDE SEQUENCE</scope>
    <source>
        <strain evidence="2">160909Yilan</strain>
    </source>
</reference>
<proteinExistence type="predicted"/>
<sequence>MYWNQRDNTPSSSSSSSSCSTPPTPSLDLPRSPLSKMLSATTMESQTTDEVLQSVLRVRKTWKTSRGGETVWPTDLEAALLEGSWFNVISVDIGLTIPEKLASSVASRVAIASSQTTFSTRPEHAVPPNRSEVAFNSYESLVEIHIRMNNLIIAHLAVLDLLSPFRKPAYHASSCCTDSTLSSPISTAEELFPDASSSRHTIMYIDILAAGSPDRIPSVPSPSPWSDDGDVVHASAHPRPLKSINATISFTASTPIIANSPFHWSSCWTNLTTGPASYTALNWCRNIGKLYWIAQAHPTRFTIFQEVYKTENSALLFSATYKFSYRHSMHHPSSHPGAYDARVWVPTKGMPTNPRSVSAPSARYSMSDNSPWDHPSLDPQENFYLQKYSNQNIDSSFLHFPTELPPW</sequence>